<protein>
    <submittedName>
        <fullName evidence="3">FHA domain-containing protein</fullName>
    </submittedName>
</protein>
<dbReference type="PROSITE" id="PS50006">
    <property type="entry name" value="FHA_DOMAIN"/>
    <property type="match status" value="1"/>
</dbReference>
<dbReference type="Gene3D" id="2.60.200.20">
    <property type="match status" value="1"/>
</dbReference>
<organism evidence="3 4">
    <name type="scientific">Nostoc paludosum FACHB-159</name>
    <dbReference type="NCBI Taxonomy" id="2692908"/>
    <lineage>
        <taxon>Bacteria</taxon>
        <taxon>Bacillati</taxon>
        <taxon>Cyanobacteriota</taxon>
        <taxon>Cyanophyceae</taxon>
        <taxon>Nostocales</taxon>
        <taxon>Nostocaceae</taxon>
        <taxon>Nostoc</taxon>
    </lineage>
</organism>
<evidence type="ECO:0000313" key="4">
    <source>
        <dbReference type="Proteomes" id="UP000637383"/>
    </source>
</evidence>
<comment type="caution">
    <text evidence="3">The sequence shown here is derived from an EMBL/GenBank/DDBJ whole genome shotgun (WGS) entry which is preliminary data.</text>
</comment>
<reference evidence="3 4" key="1">
    <citation type="journal article" date="2020" name="ISME J.">
        <title>Comparative genomics reveals insights into cyanobacterial evolution and habitat adaptation.</title>
        <authorList>
            <person name="Chen M.Y."/>
            <person name="Teng W.K."/>
            <person name="Zhao L."/>
            <person name="Hu C.X."/>
            <person name="Zhou Y.K."/>
            <person name="Han B.P."/>
            <person name="Song L.R."/>
            <person name="Shu W.S."/>
        </authorList>
    </citation>
    <scope>NUCLEOTIDE SEQUENCE [LARGE SCALE GENOMIC DNA]</scope>
    <source>
        <strain evidence="3 4">FACHB-159</strain>
    </source>
</reference>
<dbReference type="CDD" id="cd00060">
    <property type="entry name" value="FHA"/>
    <property type="match status" value="1"/>
</dbReference>
<evidence type="ECO:0000313" key="3">
    <source>
        <dbReference type="EMBL" id="MBD2737478.1"/>
    </source>
</evidence>
<dbReference type="InterPro" id="IPR000253">
    <property type="entry name" value="FHA_dom"/>
</dbReference>
<feature type="region of interest" description="Disordered" evidence="1">
    <location>
        <begin position="39"/>
        <end position="84"/>
    </location>
</feature>
<dbReference type="EMBL" id="JACJTU010000032">
    <property type="protein sequence ID" value="MBD2737478.1"/>
    <property type="molecule type" value="Genomic_DNA"/>
</dbReference>
<evidence type="ECO:0000259" key="2">
    <source>
        <dbReference type="PROSITE" id="PS50006"/>
    </source>
</evidence>
<name>A0ABR8KF37_9NOSO</name>
<evidence type="ECO:0000256" key="1">
    <source>
        <dbReference type="SAM" id="MobiDB-lite"/>
    </source>
</evidence>
<dbReference type="SUPFAM" id="SSF49879">
    <property type="entry name" value="SMAD/FHA domain"/>
    <property type="match status" value="1"/>
</dbReference>
<proteinExistence type="predicted"/>
<dbReference type="RefSeq" id="WP_190958061.1">
    <property type="nucleotide sequence ID" value="NZ_JACJTU010000032.1"/>
</dbReference>
<dbReference type="InterPro" id="IPR008984">
    <property type="entry name" value="SMAD_FHA_dom_sf"/>
</dbReference>
<feature type="compositionally biased region" description="Pro residues" evidence="1">
    <location>
        <begin position="49"/>
        <end position="70"/>
    </location>
</feature>
<accession>A0ABR8KF37</accession>
<gene>
    <name evidence="3" type="ORF">H6H03_26950</name>
</gene>
<dbReference type="Pfam" id="PF00498">
    <property type="entry name" value="FHA"/>
    <property type="match status" value="1"/>
</dbReference>
<dbReference type="Proteomes" id="UP000637383">
    <property type="component" value="Unassembled WGS sequence"/>
</dbReference>
<feature type="compositionally biased region" description="Polar residues" evidence="1">
    <location>
        <begin position="75"/>
        <end position="84"/>
    </location>
</feature>
<feature type="domain" description="FHA" evidence="2">
    <location>
        <begin position="137"/>
        <end position="197"/>
    </location>
</feature>
<sequence>MPANRCPNPSCEYFNRALPNNAKVCPWCSTPIGNVVTPTSQPPIQSQPSQPPIQQPPIQQPPIQQPPIQQPPSQYQRTDQPNYQVPQQTPVDYSTVYQQRVPYPPTPPVYTPPPQRAPVLKLIHTTGREFNLVGEGGFIGRRSQSPGIAPPEIDLTGIPHEGIVSRRHARVDWDWSQNAYMIVDMSTNGIYLNNNLLTPGMQYRILNGDSLKFGQDNLVNFTAYVM</sequence>
<keyword evidence="4" id="KW-1185">Reference proteome</keyword>